<dbReference type="AlphaFoldDB" id="A0A098G6D4"/>
<keyword evidence="2" id="KW-1185">Reference proteome</keyword>
<reference evidence="2" key="1">
    <citation type="submission" date="2014-09" db="EMBL/GenBank/DDBJ databases">
        <authorList>
            <person name="Gomez-Valero L."/>
        </authorList>
    </citation>
    <scope>NUCLEOTIDE SEQUENCE [LARGE SCALE GENOMIC DNA]</scope>
    <source>
        <strain evidence="2">ATCC700992</strain>
    </source>
</reference>
<dbReference type="STRING" id="1212491.LFA_2159"/>
<dbReference type="HOGENOM" id="CLU_996749_0_0_6"/>
<evidence type="ECO:0000313" key="2">
    <source>
        <dbReference type="Proteomes" id="UP000032430"/>
    </source>
</evidence>
<dbReference type="KEGG" id="lfa:LFA_2159"/>
<dbReference type="EMBL" id="LN614827">
    <property type="protein sequence ID" value="CEG57541.1"/>
    <property type="molecule type" value="Genomic_DNA"/>
</dbReference>
<protein>
    <submittedName>
        <fullName evidence="1">Uncharacterized protein</fullName>
    </submittedName>
</protein>
<evidence type="ECO:0000313" key="1">
    <source>
        <dbReference type="EMBL" id="CEG57541.1"/>
    </source>
</evidence>
<sequence>MFNKLFKTKPHVKNVNFSIGELIGALNQRCSASHGQQQQETIHDPENMLREHINTYNQLKNLNIDTAKENYSLTNICIDLYRNKPEIKIYKNKKQIALLGGIIAEQTEGQLRWLQETMESLAGEKPIQGEYFSYLAGQNVTNSGGNMVELLCKSANVNWIPQFSTKDKSATISADENGINYFIKIPIRSIKNFHNIETPVIANLDSPIGYVSIHLQVSMDKQNQPCHRITYSLESNNEEFRKKIVQPLYDDLQKAYKHGMKTKEIETLESDVTSSKKLQ</sequence>
<dbReference type="Proteomes" id="UP000032430">
    <property type="component" value="Chromosome I"/>
</dbReference>
<accession>A0A098G6D4</accession>
<organism evidence="1 2">
    <name type="scientific">Legionella fallonii LLAP-10</name>
    <dbReference type="NCBI Taxonomy" id="1212491"/>
    <lineage>
        <taxon>Bacteria</taxon>
        <taxon>Pseudomonadati</taxon>
        <taxon>Pseudomonadota</taxon>
        <taxon>Gammaproteobacteria</taxon>
        <taxon>Legionellales</taxon>
        <taxon>Legionellaceae</taxon>
        <taxon>Legionella</taxon>
    </lineage>
</organism>
<gene>
    <name evidence="1" type="ORF">LFA_2159</name>
</gene>
<dbReference type="RefSeq" id="WP_045096021.1">
    <property type="nucleotide sequence ID" value="NZ_LN614827.1"/>
</dbReference>
<proteinExistence type="predicted"/>
<dbReference type="OrthoDB" id="9996579at2"/>
<name>A0A098G6D4_9GAMM</name>